<evidence type="ECO:0008006" key="7">
    <source>
        <dbReference type="Google" id="ProtNLM"/>
    </source>
</evidence>
<comment type="caution">
    <text evidence="5">The sequence shown here is derived from an EMBL/GenBank/DDBJ whole genome shotgun (WGS) entry which is preliminary data.</text>
</comment>
<keyword evidence="2" id="KW-0479">Metal-binding</keyword>
<dbReference type="AlphaFoldDB" id="A0AAJ0DHY9"/>
<comment type="similarity">
    <text evidence="1">Belongs to the metallo-beta-lactamase superfamily.</text>
</comment>
<sequence length="373" mass="41168">MAQAIPPPDLHIPHSKNTVMVSVIDTTAFIGISASKFVEPPMLGNEKLHAACYAFLVKHSNPNAESKYDTLLFDLGVRKDIENAPKVLHDMLDDPSVTIKVDKNVGEILKDNGEDPDGVGAIVWSHWHFDHTGDPSTFPASTDLIVGPGFKDAYVPAYPTVQDSPVDERAWEGRNLREIKFDTEGQGLTIGQYKAMDLYGDGSFYLLDTPGHAIGHMCGLARTSAEPPEFIFMGGDIAHHGGEFRPTKFLPLPENIVPSPLAAPYSKQAPMCPGSMFEAIHPKQSKTEPFYVPASNGVHKDAQETKASIDKLADFDAQNNVFVNIAHDTSLFDVVEFFPKTANGWSQKQWKQEGTWRFLRDFETGAEEQRSQS</sequence>
<dbReference type="SUPFAM" id="SSF56281">
    <property type="entry name" value="Metallo-hydrolase/oxidoreductase"/>
    <property type="match status" value="1"/>
</dbReference>
<evidence type="ECO:0000256" key="1">
    <source>
        <dbReference type="ARBA" id="ARBA00007749"/>
    </source>
</evidence>
<keyword evidence="3" id="KW-0378">Hydrolase</keyword>
<dbReference type="PANTHER" id="PTHR42978:SF5">
    <property type="entry name" value="METALLO-BETA-LACTAMASE DOMAIN-CONTAINING PROTEIN"/>
    <property type="match status" value="1"/>
</dbReference>
<accession>A0AAJ0DHY9</accession>
<dbReference type="EMBL" id="JAWDJX010000012">
    <property type="protein sequence ID" value="KAK3054443.1"/>
    <property type="molecule type" value="Genomic_DNA"/>
</dbReference>
<reference evidence="5" key="1">
    <citation type="submission" date="2023-04" db="EMBL/GenBank/DDBJ databases">
        <title>Black Yeasts Isolated from many extreme environments.</title>
        <authorList>
            <person name="Coleine C."/>
            <person name="Stajich J.E."/>
            <person name="Selbmann L."/>
        </authorList>
    </citation>
    <scope>NUCLEOTIDE SEQUENCE</scope>
    <source>
        <strain evidence="5">CCFEE 5312</strain>
    </source>
</reference>
<keyword evidence="6" id="KW-1185">Reference proteome</keyword>
<dbReference type="GO" id="GO:0046872">
    <property type="term" value="F:metal ion binding"/>
    <property type="evidence" value="ECO:0007669"/>
    <property type="project" value="UniProtKB-KW"/>
</dbReference>
<evidence type="ECO:0000256" key="4">
    <source>
        <dbReference type="ARBA" id="ARBA00022833"/>
    </source>
</evidence>
<dbReference type="GO" id="GO:0016787">
    <property type="term" value="F:hydrolase activity"/>
    <property type="evidence" value="ECO:0007669"/>
    <property type="project" value="UniProtKB-KW"/>
</dbReference>
<evidence type="ECO:0000313" key="5">
    <source>
        <dbReference type="EMBL" id="KAK3054443.1"/>
    </source>
</evidence>
<name>A0AAJ0DHY9_9PEZI</name>
<evidence type="ECO:0000313" key="6">
    <source>
        <dbReference type="Proteomes" id="UP001271007"/>
    </source>
</evidence>
<dbReference type="InterPro" id="IPR051013">
    <property type="entry name" value="MBL_superfamily_lactonases"/>
</dbReference>
<dbReference type="Proteomes" id="UP001271007">
    <property type="component" value="Unassembled WGS sequence"/>
</dbReference>
<evidence type="ECO:0000256" key="2">
    <source>
        <dbReference type="ARBA" id="ARBA00022723"/>
    </source>
</evidence>
<dbReference type="Gene3D" id="3.60.15.10">
    <property type="entry name" value="Ribonuclease Z/Hydroxyacylglutathione hydrolase-like"/>
    <property type="match status" value="1"/>
</dbReference>
<gene>
    <name evidence="5" type="ORF">LTR09_004711</name>
</gene>
<dbReference type="CDD" id="cd07730">
    <property type="entry name" value="metallo-hydrolase-like_MBL-fold"/>
    <property type="match status" value="1"/>
</dbReference>
<organism evidence="5 6">
    <name type="scientific">Extremus antarcticus</name>
    <dbReference type="NCBI Taxonomy" id="702011"/>
    <lineage>
        <taxon>Eukaryota</taxon>
        <taxon>Fungi</taxon>
        <taxon>Dikarya</taxon>
        <taxon>Ascomycota</taxon>
        <taxon>Pezizomycotina</taxon>
        <taxon>Dothideomycetes</taxon>
        <taxon>Dothideomycetidae</taxon>
        <taxon>Mycosphaerellales</taxon>
        <taxon>Extremaceae</taxon>
        <taxon>Extremus</taxon>
    </lineage>
</organism>
<evidence type="ECO:0000256" key="3">
    <source>
        <dbReference type="ARBA" id="ARBA00022801"/>
    </source>
</evidence>
<dbReference type="InterPro" id="IPR036866">
    <property type="entry name" value="RibonucZ/Hydroxyglut_hydro"/>
</dbReference>
<keyword evidence="4" id="KW-0862">Zinc</keyword>
<proteinExistence type="inferred from homology"/>
<dbReference type="PANTHER" id="PTHR42978">
    <property type="entry name" value="QUORUM-QUENCHING LACTONASE YTNP-RELATED-RELATED"/>
    <property type="match status" value="1"/>
</dbReference>
<protein>
    <recommendedName>
        <fullName evidence="7">Metallo-beta-lactamase domain-containing protein</fullName>
    </recommendedName>
</protein>